<evidence type="ECO:0000256" key="2">
    <source>
        <dbReference type="ARBA" id="ARBA00022777"/>
    </source>
</evidence>
<dbReference type="GO" id="GO:0048015">
    <property type="term" value="P:phosphatidylinositol-mediated signaling"/>
    <property type="evidence" value="ECO:0007669"/>
    <property type="project" value="TreeGrafter"/>
</dbReference>
<evidence type="ECO:0000259" key="3">
    <source>
        <dbReference type="PROSITE" id="PS50290"/>
    </source>
</evidence>
<dbReference type="SUPFAM" id="SSF56112">
    <property type="entry name" value="Protein kinase-like (PK-like)"/>
    <property type="match status" value="1"/>
</dbReference>
<evidence type="ECO:0000313" key="5">
    <source>
        <dbReference type="WBParaSite" id="PDA_v2.g25722.t1"/>
    </source>
</evidence>
<dbReference type="InterPro" id="IPR036940">
    <property type="entry name" value="PI3/4_kinase_cat_sf"/>
</dbReference>
<dbReference type="Gene3D" id="3.30.1010.10">
    <property type="entry name" value="Phosphatidylinositol 3-kinase Catalytic Subunit, Chain A, domain 4"/>
    <property type="match status" value="1"/>
</dbReference>
<dbReference type="GO" id="GO:0005942">
    <property type="term" value="C:phosphatidylinositol 3-kinase complex"/>
    <property type="evidence" value="ECO:0007669"/>
    <property type="project" value="TreeGrafter"/>
</dbReference>
<keyword evidence="2" id="KW-0418">Kinase</keyword>
<dbReference type="GO" id="GO:0043491">
    <property type="term" value="P:phosphatidylinositol 3-kinase/protein kinase B signal transduction"/>
    <property type="evidence" value="ECO:0007669"/>
    <property type="project" value="TreeGrafter"/>
</dbReference>
<dbReference type="Proteomes" id="UP000887578">
    <property type="component" value="Unplaced"/>
</dbReference>
<reference evidence="5" key="1">
    <citation type="submission" date="2022-11" db="UniProtKB">
        <authorList>
            <consortium name="WormBaseParasite"/>
        </authorList>
    </citation>
    <scope>IDENTIFICATION</scope>
</reference>
<dbReference type="PROSITE" id="PS50290">
    <property type="entry name" value="PI3_4_KINASE_3"/>
    <property type="match status" value="1"/>
</dbReference>
<dbReference type="InterPro" id="IPR018936">
    <property type="entry name" value="PI3/4_kinase_CS"/>
</dbReference>
<dbReference type="PROSITE" id="PS00916">
    <property type="entry name" value="PI3_4_KINASE_2"/>
    <property type="match status" value="1"/>
</dbReference>
<dbReference type="SMART" id="SM00146">
    <property type="entry name" value="PI3Kc"/>
    <property type="match status" value="1"/>
</dbReference>
<dbReference type="InterPro" id="IPR015433">
    <property type="entry name" value="PI3/4_kinase"/>
</dbReference>
<dbReference type="GO" id="GO:0005737">
    <property type="term" value="C:cytoplasm"/>
    <property type="evidence" value="ECO:0007669"/>
    <property type="project" value="TreeGrafter"/>
</dbReference>
<dbReference type="AlphaFoldDB" id="A0A914Q9D5"/>
<keyword evidence="4" id="KW-1185">Reference proteome</keyword>
<dbReference type="GO" id="GO:0016477">
    <property type="term" value="P:cell migration"/>
    <property type="evidence" value="ECO:0007669"/>
    <property type="project" value="TreeGrafter"/>
</dbReference>
<keyword evidence="1" id="KW-0808">Transferase</keyword>
<dbReference type="Gene3D" id="1.10.1070.11">
    <property type="entry name" value="Phosphatidylinositol 3-/4-kinase, catalytic domain"/>
    <property type="match status" value="1"/>
</dbReference>
<sequence>MQILDDLSQEAKRYQPNAITRFVQNKLNYINDKFMITAINIENCGVFNSLTKPCKLDFVGLRTNYGVIYKSGDDLRQDGMVLQLVRLMNDLWLRENLDLRMLTYRVLPTGKNKGLIELVQNCKTLREVQTFLSDRPTDVFKNESIKNWIGRYNASEFEHRTAFDNFTRSCAGWCVATYVLGIRDRHNDNILISESGHTFHIDFGKYMGDSQTAMGINRDRAPFISIIF</sequence>
<dbReference type="InterPro" id="IPR000403">
    <property type="entry name" value="PI3/4_kinase_cat_dom"/>
</dbReference>
<proteinExistence type="predicted"/>
<organism evidence="4 5">
    <name type="scientific">Panagrolaimus davidi</name>
    <dbReference type="NCBI Taxonomy" id="227884"/>
    <lineage>
        <taxon>Eukaryota</taxon>
        <taxon>Metazoa</taxon>
        <taxon>Ecdysozoa</taxon>
        <taxon>Nematoda</taxon>
        <taxon>Chromadorea</taxon>
        <taxon>Rhabditida</taxon>
        <taxon>Tylenchina</taxon>
        <taxon>Panagrolaimomorpha</taxon>
        <taxon>Panagrolaimoidea</taxon>
        <taxon>Panagrolaimidae</taxon>
        <taxon>Panagrolaimus</taxon>
    </lineage>
</organism>
<evidence type="ECO:0000313" key="4">
    <source>
        <dbReference type="Proteomes" id="UP000887578"/>
    </source>
</evidence>
<dbReference type="GO" id="GO:0035005">
    <property type="term" value="F:1-phosphatidylinositol-4-phosphate 3-kinase activity"/>
    <property type="evidence" value="ECO:0007669"/>
    <property type="project" value="TreeGrafter"/>
</dbReference>
<dbReference type="PANTHER" id="PTHR10048:SF14">
    <property type="entry name" value="LD28067P"/>
    <property type="match status" value="1"/>
</dbReference>
<name>A0A914Q9D5_9BILA</name>
<dbReference type="InterPro" id="IPR011009">
    <property type="entry name" value="Kinase-like_dom_sf"/>
</dbReference>
<dbReference type="PANTHER" id="PTHR10048">
    <property type="entry name" value="PHOSPHATIDYLINOSITOL KINASE"/>
    <property type="match status" value="1"/>
</dbReference>
<dbReference type="Pfam" id="PF00454">
    <property type="entry name" value="PI3_PI4_kinase"/>
    <property type="match status" value="1"/>
</dbReference>
<dbReference type="WBParaSite" id="PDA_v2.g25722.t1">
    <property type="protein sequence ID" value="PDA_v2.g25722.t1"/>
    <property type="gene ID" value="PDA_v2.g25722"/>
</dbReference>
<dbReference type="GO" id="GO:0005886">
    <property type="term" value="C:plasma membrane"/>
    <property type="evidence" value="ECO:0007669"/>
    <property type="project" value="TreeGrafter"/>
</dbReference>
<protein>
    <submittedName>
        <fullName evidence="5">PI3K/PI4K catalytic domain-containing protein</fullName>
    </submittedName>
</protein>
<evidence type="ECO:0000256" key="1">
    <source>
        <dbReference type="ARBA" id="ARBA00022679"/>
    </source>
</evidence>
<dbReference type="GO" id="GO:0016303">
    <property type="term" value="F:1-phosphatidylinositol-3-kinase activity"/>
    <property type="evidence" value="ECO:0007669"/>
    <property type="project" value="TreeGrafter"/>
</dbReference>
<feature type="domain" description="PI3K/PI4K catalytic" evidence="3">
    <location>
        <begin position="40"/>
        <end position="228"/>
    </location>
</feature>
<accession>A0A914Q9D5</accession>